<dbReference type="EC" id="6.1.1.21" evidence="10"/>
<sequence>MTEKTKLITPRLPRGFEDRTPGEIAAVGAMIEKIKAVYERYGFDPVETPLFEYTETLGKFLPDTDRPNAGVFSLQDDDEQWMSLRYDLTAPLARFFAENFETLPKPYRSYRQGYVFRNEKPGPGRFRQFMQFDADTVGAPGPEADAEMCMMMADVMDALGLAGQYVVRVNNRKVLDGVLATAGVVTDEQKLTVLRAIDKLDKFGPEGVRLLLGAGRKDESGDFTKGAGLTDAQIEPILAYVDSGIPAEGVEKGSNEHVIATINTLAGLIGGSETGLAGVQELASIFGLVSAAGFGGRVILDPSVVRGLEYYTGPVFEIELTFKVQNEKGQDVVFGSVGGGGRYDGLVSRFRREPVPATGFSIGVSRLANALKLTGNLGATEPAGPVVVLVMDKDQTARYQAMVAELRQAGIRAEMFLGSTKNFGKQVAYADKRNSPIVIIEGSQEREQGILQVKDLIAGKQAAQAITDNAEWKAARPGQFEIRREDLVSAVQKLLSEQG</sequence>
<protein>
    <recommendedName>
        <fullName evidence="10">Histidine--tRNA ligase</fullName>
        <ecNumber evidence="10">6.1.1.21</ecNumber>
    </recommendedName>
    <alternativeName>
        <fullName evidence="10">Histidyl-tRNA synthetase</fullName>
        <shortName evidence="10">HisRS</shortName>
    </alternativeName>
</protein>
<keyword evidence="13" id="KW-1185">Reference proteome</keyword>
<dbReference type="InterPro" id="IPR045864">
    <property type="entry name" value="aa-tRNA-synth_II/BPL/LPL"/>
</dbReference>
<dbReference type="Gene3D" id="3.30.930.10">
    <property type="entry name" value="Bira Bifunctional Protein, Domain 2"/>
    <property type="match status" value="1"/>
</dbReference>
<evidence type="ECO:0000256" key="4">
    <source>
        <dbReference type="ARBA" id="ARBA00022598"/>
    </source>
</evidence>
<dbReference type="PIRSF" id="PIRSF001549">
    <property type="entry name" value="His-tRNA_synth"/>
    <property type="match status" value="1"/>
</dbReference>
<gene>
    <name evidence="10 12" type="primary">hisS</name>
    <name evidence="12" type="ORF">K1X15_02565</name>
</gene>
<dbReference type="PROSITE" id="PS50862">
    <property type="entry name" value="AA_TRNA_LIGASE_II"/>
    <property type="match status" value="1"/>
</dbReference>
<evidence type="ECO:0000256" key="3">
    <source>
        <dbReference type="ARBA" id="ARBA00022490"/>
    </source>
</evidence>
<dbReference type="InterPro" id="IPR041715">
    <property type="entry name" value="HisRS-like_core"/>
</dbReference>
<dbReference type="InterPro" id="IPR015807">
    <property type="entry name" value="His-tRNA-ligase"/>
</dbReference>
<evidence type="ECO:0000256" key="2">
    <source>
        <dbReference type="ARBA" id="ARBA00011738"/>
    </source>
</evidence>
<feature type="domain" description="Aminoacyl-transfer RNA synthetases class-II family profile" evidence="11">
    <location>
        <begin position="39"/>
        <end position="382"/>
    </location>
</feature>
<keyword evidence="7 10" id="KW-0648">Protein biosynthesis</keyword>
<dbReference type="Gene3D" id="3.40.50.800">
    <property type="entry name" value="Anticodon-binding domain"/>
    <property type="match status" value="1"/>
</dbReference>
<evidence type="ECO:0000313" key="12">
    <source>
        <dbReference type="EMBL" id="QYO77482.1"/>
    </source>
</evidence>
<evidence type="ECO:0000256" key="8">
    <source>
        <dbReference type="ARBA" id="ARBA00023146"/>
    </source>
</evidence>
<dbReference type="InterPro" id="IPR004516">
    <property type="entry name" value="HisRS/HisZ"/>
</dbReference>
<keyword evidence="6 10" id="KW-0067">ATP-binding</keyword>
<keyword evidence="5 10" id="KW-0547">Nucleotide-binding</keyword>
<dbReference type="NCBIfam" id="TIGR00442">
    <property type="entry name" value="hisS"/>
    <property type="match status" value="1"/>
</dbReference>
<reference evidence="12 13" key="1">
    <citation type="submission" date="2021-08" db="EMBL/GenBank/DDBJ databases">
        <title>Devosia salina sp. nov., isolated from the South China Sea sediment.</title>
        <authorList>
            <person name="Zhou Z."/>
        </authorList>
    </citation>
    <scope>NUCLEOTIDE SEQUENCE [LARGE SCALE GENOMIC DNA]</scope>
    <source>
        <strain evidence="12 13">SCS-3</strain>
    </source>
</reference>
<dbReference type="SUPFAM" id="SSF55681">
    <property type="entry name" value="Class II aaRS and biotin synthetases"/>
    <property type="match status" value="1"/>
</dbReference>
<dbReference type="Proteomes" id="UP000825799">
    <property type="component" value="Chromosome"/>
</dbReference>
<dbReference type="HAMAP" id="MF_00127">
    <property type="entry name" value="His_tRNA_synth"/>
    <property type="match status" value="1"/>
</dbReference>
<comment type="similarity">
    <text evidence="1 10">Belongs to the class-II aminoacyl-tRNA synthetase family.</text>
</comment>
<evidence type="ECO:0000313" key="13">
    <source>
        <dbReference type="Proteomes" id="UP000825799"/>
    </source>
</evidence>
<evidence type="ECO:0000256" key="1">
    <source>
        <dbReference type="ARBA" id="ARBA00008226"/>
    </source>
</evidence>
<dbReference type="InterPro" id="IPR036621">
    <property type="entry name" value="Anticodon-bd_dom_sf"/>
</dbReference>
<evidence type="ECO:0000256" key="7">
    <source>
        <dbReference type="ARBA" id="ARBA00022917"/>
    </source>
</evidence>
<dbReference type="RefSeq" id="WP_220305938.1">
    <property type="nucleotide sequence ID" value="NZ_CP080590.1"/>
</dbReference>
<dbReference type="PANTHER" id="PTHR11476:SF7">
    <property type="entry name" value="HISTIDINE--TRNA LIGASE"/>
    <property type="match status" value="1"/>
</dbReference>
<evidence type="ECO:0000256" key="5">
    <source>
        <dbReference type="ARBA" id="ARBA00022741"/>
    </source>
</evidence>
<evidence type="ECO:0000259" key="11">
    <source>
        <dbReference type="PROSITE" id="PS50862"/>
    </source>
</evidence>
<evidence type="ECO:0000256" key="9">
    <source>
        <dbReference type="ARBA" id="ARBA00047639"/>
    </source>
</evidence>
<dbReference type="SUPFAM" id="SSF52954">
    <property type="entry name" value="Class II aaRS ABD-related"/>
    <property type="match status" value="1"/>
</dbReference>
<evidence type="ECO:0000256" key="6">
    <source>
        <dbReference type="ARBA" id="ARBA00022840"/>
    </source>
</evidence>
<dbReference type="Pfam" id="PF03129">
    <property type="entry name" value="HGTP_anticodon"/>
    <property type="match status" value="1"/>
</dbReference>
<dbReference type="CDD" id="cd00773">
    <property type="entry name" value="HisRS-like_core"/>
    <property type="match status" value="1"/>
</dbReference>
<accession>A0ABX8WLA3</accession>
<dbReference type="Pfam" id="PF13393">
    <property type="entry name" value="tRNA-synt_His"/>
    <property type="match status" value="2"/>
</dbReference>
<organism evidence="12 13">
    <name type="scientific">Devosia salina</name>
    <dbReference type="NCBI Taxonomy" id="2860336"/>
    <lineage>
        <taxon>Bacteria</taxon>
        <taxon>Pseudomonadati</taxon>
        <taxon>Pseudomonadota</taxon>
        <taxon>Alphaproteobacteria</taxon>
        <taxon>Hyphomicrobiales</taxon>
        <taxon>Devosiaceae</taxon>
        <taxon>Devosia</taxon>
    </lineage>
</organism>
<name>A0ABX8WLA3_9HYPH</name>
<dbReference type="PANTHER" id="PTHR11476">
    <property type="entry name" value="HISTIDYL-TRNA SYNTHETASE"/>
    <property type="match status" value="1"/>
</dbReference>
<keyword evidence="8 10" id="KW-0030">Aminoacyl-tRNA synthetase</keyword>
<proteinExistence type="inferred from homology"/>
<comment type="catalytic activity">
    <reaction evidence="9 10">
        <text>tRNA(His) + L-histidine + ATP = L-histidyl-tRNA(His) + AMP + diphosphate + H(+)</text>
        <dbReference type="Rhea" id="RHEA:17313"/>
        <dbReference type="Rhea" id="RHEA-COMP:9665"/>
        <dbReference type="Rhea" id="RHEA-COMP:9689"/>
        <dbReference type="ChEBI" id="CHEBI:15378"/>
        <dbReference type="ChEBI" id="CHEBI:30616"/>
        <dbReference type="ChEBI" id="CHEBI:33019"/>
        <dbReference type="ChEBI" id="CHEBI:57595"/>
        <dbReference type="ChEBI" id="CHEBI:78442"/>
        <dbReference type="ChEBI" id="CHEBI:78527"/>
        <dbReference type="ChEBI" id="CHEBI:456215"/>
        <dbReference type="EC" id="6.1.1.21"/>
    </reaction>
</comment>
<dbReference type="InterPro" id="IPR006195">
    <property type="entry name" value="aa-tRNA-synth_II"/>
</dbReference>
<evidence type="ECO:0000256" key="10">
    <source>
        <dbReference type="HAMAP-Rule" id="MF_00127"/>
    </source>
</evidence>
<keyword evidence="4 10" id="KW-0436">Ligase</keyword>
<comment type="subcellular location">
    <subcellularLocation>
        <location evidence="10">Cytoplasm</location>
    </subcellularLocation>
</comment>
<dbReference type="GO" id="GO:0004821">
    <property type="term" value="F:histidine-tRNA ligase activity"/>
    <property type="evidence" value="ECO:0007669"/>
    <property type="project" value="UniProtKB-EC"/>
</dbReference>
<comment type="subunit">
    <text evidence="2 10">Homodimer.</text>
</comment>
<keyword evidence="3 10" id="KW-0963">Cytoplasm</keyword>
<dbReference type="EMBL" id="CP080590">
    <property type="protein sequence ID" value="QYO77482.1"/>
    <property type="molecule type" value="Genomic_DNA"/>
</dbReference>
<dbReference type="InterPro" id="IPR004154">
    <property type="entry name" value="Anticodon-bd"/>
</dbReference>